<accession>X0WJR5</accession>
<dbReference type="AlphaFoldDB" id="X0WJR5"/>
<sequence length="98" mass="11060">MAEQRHLNRAPITEALVDLRVQTPGDFAPECFAEIAHSVRNELPVSEELRLIEGGTRIAGKQISQTVHDRGILGYALRTENSDRIAQFRRDGFTFNKL</sequence>
<dbReference type="NCBIfam" id="TIGR04255">
    <property type="entry name" value="sporadTIGR04255"/>
    <property type="match status" value="1"/>
</dbReference>
<feature type="non-terminal residue" evidence="1">
    <location>
        <position position="98"/>
    </location>
</feature>
<evidence type="ECO:0000313" key="1">
    <source>
        <dbReference type="EMBL" id="GAG31214.1"/>
    </source>
</evidence>
<comment type="caution">
    <text evidence="1">The sequence shown here is derived from an EMBL/GenBank/DDBJ whole genome shotgun (WGS) entry which is preliminary data.</text>
</comment>
<organism evidence="1">
    <name type="scientific">marine sediment metagenome</name>
    <dbReference type="NCBI Taxonomy" id="412755"/>
    <lineage>
        <taxon>unclassified sequences</taxon>
        <taxon>metagenomes</taxon>
        <taxon>ecological metagenomes</taxon>
    </lineage>
</organism>
<proteinExistence type="predicted"/>
<protein>
    <submittedName>
        <fullName evidence="1">Uncharacterized protein</fullName>
    </submittedName>
</protein>
<gene>
    <name evidence="1" type="ORF">S01H1_61074</name>
</gene>
<dbReference type="EMBL" id="BARS01040027">
    <property type="protein sequence ID" value="GAG31214.1"/>
    <property type="molecule type" value="Genomic_DNA"/>
</dbReference>
<name>X0WJR5_9ZZZZ</name>
<reference evidence="1" key="1">
    <citation type="journal article" date="2014" name="Front. Microbiol.">
        <title>High frequency of phylogenetically diverse reductive dehalogenase-homologous genes in deep subseafloor sedimentary metagenomes.</title>
        <authorList>
            <person name="Kawai M."/>
            <person name="Futagami T."/>
            <person name="Toyoda A."/>
            <person name="Takaki Y."/>
            <person name="Nishi S."/>
            <person name="Hori S."/>
            <person name="Arai W."/>
            <person name="Tsubouchi T."/>
            <person name="Morono Y."/>
            <person name="Uchiyama I."/>
            <person name="Ito T."/>
            <person name="Fujiyama A."/>
            <person name="Inagaki F."/>
            <person name="Takami H."/>
        </authorList>
    </citation>
    <scope>NUCLEOTIDE SEQUENCE</scope>
    <source>
        <strain evidence="1">Expedition CK06-06</strain>
    </source>
</reference>
<dbReference type="InterPro" id="IPR026349">
    <property type="entry name" value="CHP04255"/>
</dbReference>